<dbReference type="PANTHER" id="PTHR23048">
    <property type="entry name" value="MYOSIN LIGHT CHAIN 1, 3"/>
    <property type="match status" value="1"/>
</dbReference>
<dbReference type="Proteomes" id="UP000789572">
    <property type="component" value="Unassembled WGS sequence"/>
</dbReference>
<feature type="domain" description="EF-hand" evidence="2">
    <location>
        <begin position="76"/>
        <end position="111"/>
    </location>
</feature>
<organism evidence="3 4">
    <name type="scientific">Paraglomus occultum</name>
    <dbReference type="NCBI Taxonomy" id="144539"/>
    <lineage>
        <taxon>Eukaryota</taxon>
        <taxon>Fungi</taxon>
        <taxon>Fungi incertae sedis</taxon>
        <taxon>Mucoromycota</taxon>
        <taxon>Glomeromycotina</taxon>
        <taxon>Glomeromycetes</taxon>
        <taxon>Paraglomerales</taxon>
        <taxon>Paraglomeraceae</taxon>
        <taxon>Paraglomus</taxon>
    </lineage>
</organism>
<dbReference type="CDD" id="cd00051">
    <property type="entry name" value="EFh"/>
    <property type="match status" value="2"/>
</dbReference>
<evidence type="ECO:0000313" key="3">
    <source>
        <dbReference type="EMBL" id="CAG8476574.1"/>
    </source>
</evidence>
<dbReference type="GO" id="GO:1903475">
    <property type="term" value="P:mitotic actomyosin contractile ring assembly"/>
    <property type="evidence" value="ECO:0007669"/>
    <property type="project" value="TreeGrafter"/>
</dbReference>
<dbReference type="SMART" id="SM00054">
    <property type="entry name" value="EFh"/>
    <property type="match status" value="3"/>
</dbReference>
<dbReference type="InterPro" id="IPR050230">
    <property type="entry name" value="CALM/Myosin/TropC-like"/>
</dbReference>
<dbReference type="EMBL" id="CAJVPJ010000096">
    <property type="protein sequence ID" value="CAG8476574.1"/>
    <property type="molecule type" value="Genomic_DNA"/>
</dbReference>
<comment type="caution">
    <text evidence="3">The sequence shown here is derived from an EMBL/GenBank/DDBJ whole genome shotgun (WGS) entry which is preliminary data.</text>
</comment>
<dbReference type="PANTHER" id="PTHR23048:SF0">
    <property type="entry name" value="CALMODULIN LIKE 3"/>
    <property type="match status" value="1"/>
</dbReference>
<evidence type="ECO:0000259" key="2">
    <source>
        <dbReference type="PROSITE" id="PS50222"/>
    </source>
</evidence>
<dbReference type="PROSITE" id="PS50222">
    <property type="entry name" value="EF_HAND_2"/>
    <property type="match status" value="2"/>
</dbReference>
<gene>
    <name evidence="3" type="ORF">POCULU_LOCUS1317</name>
</gene>
<keyword evidence="4" id="KW-1185">Reference proteome</keyword>
<evidence type="ECO:0000313" key="4">
    <source>
        <dbReference type="Proteomes" id="UP000789572"/>
    </source>
</evidence>
<dbReference type="OrthoDB" id="26525at2759"/>
<sequence>MPSEQELKDYKEAFTLFDKKGAGTIPSETLGDVLRAVGQNPTQAEVQELAGSHGSEISFDEFVKILQRPGGFAPAGTYEEFVDGFQVFDKKRTGYISVTELKYVLTNLGEKLSETEVEDLLKDETIDDNGSINYHEFVKKILSS</sequence>
<dbReference type="InterPro" id="IPR011992">
    <property type="entry name" value="EF-hand-dom_pair"/>
</dbReference>
<keyword evidence="1" id="KW-0677">Repeat</keyword>
<proteinExistence type="predicted"/>
<name>A0A9N8W967_9GLOM</name>
<dbReference type="GO" id="GO:0016460">
    <property type="term" value="C:myosin II complex"/>
    <property type="evidence" value="ECO:0007669"/>
    <property type="project" value="TreeGrafter"/>
</dbReference>
<protein>
    <submittedName>
        <fullName evidence="3">2219_t:CDS:1</fullName>
    </submittedName>
</protein>
<dbReference type="AlphaFoldDB" id="A0A9N8W967"/>
<dbReference type="Pfam" id="PF13499">
    <property type="entry name" value="EF-hand_7"/>
    <property type="match status" value="1"/>
</dbReference>
<dbReference type="Gene3D" id="1.10.238.10">
    <property type="entry name" value="EF-hand"/>
    <property type="match status" value="2"/>
</dbReference>
<dbReference type="SUPFAM" id="SSF47473">
    <property type="entry name" value="EF-hand"/>
    <property type="match status" value="1"/>
</dbReference>
<feature type="domain" description="EF-hand" evidence="2">
    <location>
        <begin position="5"/>
        <end position="40"/>
    </location>
</feature>
<dbReference type="InterPro" id="IPR002048">
    <property type="entry name" value="EF_hand_dom"/>
</dbReference>
<accession>A0A9N8W967</accession>
<dbReference type="GO" id="GO:0005509">
    <property type="term" value="F:calcium ion binding"/>
    <property type="evidence" value="ECO:0007669"/>
    <property type="project" value="InterPro"/>
</dbReference>
<evidence type="ECO:0000256" key="1">
    <source>
        <dbReference type="ARBA" id="ARBA00022737"/>
    </source>
</evidence>
<dbReference type="FunFam" id="1.10.238.10:FF:000001">
    <property type="entry name" value="Calmodulin 1"/>
    <property type="match status" value="1"/>
</dbReference>
<reference evidence="3" key="1">
    <citation type="submission" date="2021-06" db="EMBL/GenBank/DDBJ databases">
        <authorList>
            <person name="Kallberg Y."/>
            <person name="Tangrot J."/>
            <person name="Rosling A."/>
        </authorList>
    </citation>
    <scope>NUCLEOTIDE SEQUENCE</scope>
    <source>
        <strain evidence="3">IA702</strain>
    </source>
</reference>